<feature type="DNA-binding region" description="H-T-H motif" evidence="5">
    <location>
        <begin position="36"/>
        <end position="55"/>
    </location>
</feature>
<evidence type="ECO:0000256" key="4">
    <source>
        <dbReference type="ARBA" id="ARBA00023163"/>
    </source>
</evidence>
<dbReference type="EMBL" id="HE965806">
    <property type="protein sequence ID" value="CCJ54848.1"/>
    <property type="molecule type" value="Genomic_DNA"/>
</dbReference>
<dbReference type="OrthoDB" id="8595767at2"/>
<dbReference type="PROSITE" id="PS50977">
    <property type="entry name" value="HTH_TETR_2"/>
    <property type="match status" value="1"/>
</dbReference>
<evidence type="ECO:0000259" key="6">
    <source>
        <dbReference type="PROSITE" id="PS50977"/>
    </source>
</evidence>
<sequence length="207" mass="22211">MPPPTGLRARKRQSVRDTITTVAGQLFQQDGYEAVTMERVAQAADVARGTLYNHFPTKDHVLAAWVHQELARDLGSLPLAGLASQEFAAGAAQLLGLSARWCAAHRDLLPAYLRFCFLDMQSPEAAHGGDGLLALYARMIGNSQASGGIRADLPAPYLATMFHHLYLGALMRWLADPALSLDTEFSCALDVFLQGCAARSAAKGDGS</sequence>
<keyword evidence="4" id="KW-0804">Transcription</keyword>
<dbReference type="PROSITE" id="PS01081">
    <property type="entry name" value="HTH_TETR_1"/>
    <property type="match status" value="1"/>
</dbReference>
<dbReference type="KEGG" id="bbh:BN112_2931"/>
<evidence type="ECO:0000256" key="3">
    <source>
        <dbReference type="ARBA" id="ARBA00023125"/>
    </source>
</evidence>
<reference evidence="7 8" key="1">
    <citation type="journal article" date="2012" name="BMC Genomics">
        <title>Comparative genomics of the classical Bordetella subspecies: the evolution and exchange of virulence-associated diversity amongst closely related pathogens.</title>
        <authorList>
            <person name="Park J."/>
            <person name="Zhang Y."/>
            <person name="Buboltz A.M."/>
            <person name="Zhang X."/>
            <person name="Schuster S.C."/>
            <person name="Ahuja U."/>
            <person name="Liu M."/>
            <person name="Miller J.F."/>
            <person name="Sebaihia M."/>
            <person name="Bentley S.D."/>
            <person name="Parkhill J."/>
            <person name="Harvill E.T."/>
        </authorList>
    </citation>
    <scope>NUCLEOTIDE SEQUENCE [LARGE SCALE GENOMIC DNA]</scope>
    <source>
        <strain evidence="7 8">253</strain>
    </source>
</reference>
<gene>
    <name evidence="7" type="ORF">BN112_2931</name>
</gene>
<dbReference type="PRINTS" id="PR00455">
    <property type="entry name" value="HTHTETR"/>
</dbReference>
<dbReference type="InterPro" id="IPR050109">
    <property type="entry name" value="HTH-type_TetR-like_transc_reg"/>
</dbReference>
<keyword evidence="1" id="KW-0678">Repressor</keyword>
<dbReference type="AlphaFoldDB" id="A0A0C6P4V9"/>
<evidence type="ECO:0000256" key="1">
    <source>
        <dbReference type="ARBA" id="ARBA00022491"/>
    </source>
</evidence>
<feature type="domain" description="HTH tetR-type" evidence="6">
    <location>
        <begin position="13"/>
        <end position="73"/>
    </location>
</feature>
<evidence type="ECO:0000313" key="8">
    <source>
        <dbReference type="Proteomes" id="UP000007564"/>
    </source>
</evidence>
<accession>A0A0C6P4V9</accession>
<dbReference type="InterPro" id="IPR023772">
    <property type="entry name" value="DNA-bd_HTH_TetR-type_CS"/>
</dbReference>
<dbReference type="Gene3D" id="1.10.357.10">
    <property type="entry name" value="Tetracycline Repressor, domain 2"/>
    <property type="match status" value="1"/>
</dbReference>
<dbReference type="SUPFAM" id="SSF48498">
    <property type="entry name" value="Tetracyclin repressor-like, C-terminal domain"/>
    <property type="match status" value="1"/>
</dbReference>
<dbReference type="PANTHER" id="PTHR30055:SF234">
    <property type="entry name" value="HTH-TYPE TRANSCRIPTIONAL REGULATOR BETI"/>
    <property type="match status" value="1"/>
</dbReference>
<keyword evidence="3 5" id="KW-0238">DNA-binding</keyword>
<dbReference type="InterPro" id="IPR009057">
    <property type="entry name" value="Homeodomain-like_sf"/>
</dbReference>
<proteinExistence type="predicted"/>
<dbReference type="InterPro" id="IPR001647">
    <property type="entry name" value="HTH_TetR"/>
</dbReference>
<evidence type="ECO:0000256" key="5">
    <source>
        <dbReference type="PROSITE-ProRule" id="PRU00335"/>
    </source>
</evidence>
<dbReference type="InterPro" id="IPR036271">
    <property type="entry name" value="Tet_transcr_reg_TetR-rel_C_sf"/>
</dbReference>
<dbReference type="HOGENOM" id="CLU_069356_12_2_4"/>
<dbReference type="GO" id="GO:0003700">
    <property type="term" value="F:DNA-binding transcription factor activity"/>
    <property type="evidence" value="ECO:0007669"/>
    <property type="project" value="TreeGrafter"/>
</dbReference>
<evidence type="ECO:0000313" key="7">
    <source>
        <dbReference type="EMBL" id="CCJ54848.1"/>
    </source>
</evidence>
<dbReference type="GO" id="GO:0000976">
    <property type="term" value="F:transcription cis-regulatory region binding"/>
    <property type="evidence" value="ECO:0007669"/>
    <property type="project" value="TreeGrafter"/>
</dbReference>
<name>A0A0C6P4V9_BORBO</name>
<dbReference type="Pfam" id="PF00440">
    <property type="entry name" value="TetR_N"/>
    <property type="match status" value="1"/>
</dbReference>
<keyword evidence="2" id="KW-0805">Transcription regulation</keyword>
<organism evidence="7 8">
    <name type="scientific">Bordetella bronchiseptica 253</name>
    <dbReference type="NCBI Taxonomy" id="568707"/>
    <lineage>
        <taxon>Bacteria</taxon>
        <taxon>Pseudomonadati</taxon>
        <taxon>Pseudomonadota</taxon>
        <taxon>Betaproteobacteria</taxon>
        <taxon>Burkholderiales</taxon>
        <taxon>Alcaligenaceae</taxon>
        <taxon>Bordetella</taxon>
    </lineage>
</organism>
<dbReference type="Proteomes" id="UP000007564">
    <property type="component" value="Chromosome"/>
</dbReference>
<dbReference type="PANTHER" id="PTHR30055">
    <property type="entry name" value="HTH-TYPE TRANSCRIPTIONAL REGULATOR RUTR"/>
    <property type="match status" value="1"/>
</dbReference>
<evidence type="ECO:0000256" key="2">
    <source>
        <dbReference type="ARBA" id="ARBA00023015"/>
    </source>
</evidence>
<dbReference type="SUPFAM" id="SSF46689">
    <property type="entry name" value="Homeodomain-like"/>
    <property type="match status" value="1"/>
</dbReference>
<protein>
    <submittedName>
        <fullName evidence="7">Putative TetR-family transcriptional regulator</fullName>
    </submittedName>
</protein>